<dbReference type="SMART" id="SM00332">
    <property type="entry name" value="PP2Cc"/>
    <property type="match status" value="1"/>
</dbReference>
<dbReference type="PROSITE" id="PS51746">
    <property type="entry name" value="PPM_2"/>
    <property type="match status" value="1"/>
</dbReference>
<feature type="compositionally biased region" description="Polar residues" evidence="1">
    <location>
        <begin position="259"/>
        <end position="273"/>
    </location>
</feature>
<dbReference type="PANTHER" id="PTHR47992">
    <property type="entry name" value="PROTEIN PHOSPHATASE"/>
    <property type="match status" value="1"/>
</dbReference>
<proteinExistence type="predicted"/>
<accession>A0ABZ0ZNP3</accession>
<dbReference type="Gene3D" id="3.60.40.10">
    <property type="entry name" value="PPM-type phosphatase domain"/>
    <property type="match status" value="1"/>
</dbReference>
<evidence type="ECO:0000313" key="3">
    <source>
        <dbReference type="EMBL" id="WQQ25837.1"/>
    </source>
</evidence>
<dbReference type="Proteomes" id="UP001327225">
    <property type="component" value="Chromosome"/>
</dbReference>
<evidence type="ECO:0000259" key="2">
    <source>
        <dbReference type="PROSITE" id="PS51746"/>
    </source>
</evidence>
<organism evidence="3 4">
    <name type="scientific">Nocardioides bizhenqiangii</name>
    <dbReference type="NCBI Taxonomy" id="3095076"/>
    <lineage>
        <taxon>Bacteria</taxon>
        <taxon>Bacillati</taxon>
        <taxon>Actinomycetota</taxon>
        <taxon>Actinomycetes</taxon>
        <taxon>Propionibacteriales</taxon>
        <taxon>Nocardioidaceae</taxon>
        <taxon>Nocardioides</taxon>
    </lineage>
</organism>
<keyword evidence="4" id="KW-1185">Reference proteome</keyword>
<dbReference type="CDD" id="cd00143">
    <property type="entry name" value="PP2Cc"/>
    <property type="match status" value="1"/>
</dbReference>
<feature type="domain" description="PPM-type phosphatase" evidence="2">
    <location>
        <begin position="7"/>
        <end position="247"/>
    </location>
</feature>
<reference evidence="4" key="1">
    <citation type="submission" date="2023-12" db="EMBL/GenBank/DDBJ databases">
        <title>Novel species in genus Nocardioides.</title>
        <authorList>
            <person name="Zhou H."/>
        </authorList>
    </citation>
    <scope>NUCLEOTIDE SEQUENCE [LARGE SCALE GENOMIC DNA]</scope>
    <source>
        <strain evidence="4">HM61</strain>
    </source>
</reference>
<protein>
    <submittedName>
        <fullName evidence="3">Protein phosphatase 2C domain-containing protein</fullName>
    </submittedName>
</protein>
<sequence length="273" mass="28435">MTRVDLRYGAATDVGLVREANEDAHLVAPPVFVVADGMGGHDHGDVASAFVIEELVRLAEAGVDAATVADAVTEALAAVHDRIDEYDAVHHAAGELLFGSGTTAVVALLVADVAEPYWLVANLGDSRGYLFVDGELTQVTVDHSLVQELVDAGTIAADDAAGHPDRHIVTRALGGPVRHEPDLFIRPAEVSSRILLCSDGVSEMLAHDDIARILDEHQDPTAAADHVVAAAVAAGGRDNATAVVVDVVGLTSETPHDTVVQQPSTEQETGAHP</sequence>
<name>A0ABZ0ZNP3_9ACTN</name>
<dbReference type="InterPro" id="IPR036457">
    <property type="entry name" value="PPM-type-like_dom_sf"/>
</dbReference>
<dbReference type="InterPro" id="IPR015655">
    <property type="entry name" value="PP2C"/>
</dbReference>
<dbReference type="SUPFAM" id="SSF81606">
    <property type="entry name" value="PP2C-like"/>
    <property type="match status" value="1"/>
</dbReference>
<dbReference type="RefSeq" id="WP_322456203.1">
    <property type="nucleotide sequence ID" value="NZ_CP141059.1"/>
</dbReference>
<dbReference type="SMART" id="SM00331">
    <property type="entry name" value="PP2C_SIG"/>
    <property type="match status" value="1"/>
</dbReference>
<dbReference type="EMBL" id="CP141059">
    <property type="protein sequence ID" value="WQQ25837.1"/>
    <property type="molecule type" value="Genomic_DNA"/>
</dbReference>
<gene>
    <name evidence="3" type="ORF">SHK19_17955</name>
</gene>
<dbReference type="Pfam" id="PF13672">
    <property type="entry name" value="PP2C_2"/>
    <property type="match status" value="1"/>
</dbReference>
<evidence type="ECO:0000313" key="4">
    <source>
        <dbReference type="Proteomes" id="UP001327225"/>
    </source>
</evidence>
<evidence type="ECO:0000256" key="1">
    <source>
        <dbReference type="SAM" id="MobiDB-lite"/>
    </source>
</evidence>
<dbReference type="InterPro" id="IPR001932">
    <property type="entry name" value="PPM-type_phosphatase-like_dom"/>
</dbReference>
<feature type="region of interest" description="Disordered" evidence="1">
    <location>
        <begin position="254"/>
        <end position="273"/>
    </location>
</feature>